<dbReference type="EMBL" id="JBHRZF010000078">
    <property type="protein sequence ID" value="MFC3860529.1"/>
    <property type="molecule type" value="Genomic_DNA"/>
</dbReference>
<accession>A0ABV8A4A6</accession>
<proteinExistence type="predicted"/>
<dbReference type="Proteomes" id="UP001595748">
    <property type="component" value="Unassembled WGS sequence"/>
</dbReference>
<organism evidence="1 2">
    <name type="scientific">Deinococcus antarcticus</name>
    <dbReference type="NCBI Taxonomy" id="1298767"/>
    <lineage>
        <taxon>Bacteria</taxon>
        <taxon>Thermotogati</taxon>
        <taxon>Deinococcota</taxon>
        <taxon>Deinococci</taxon>
        <taxon>Deinococcales</taxon>
        <taxon>Deinococcaceae</taxon>
        <taxon>Deinococcus</taxon>
    </lineage>
</organism>
<sequence length="233" mass="25787">MSRLLILAVVLWVGLCGVGRAAGLTPEQISVWEASCTSVMEGLGAVLGAASVNEQPFVRVQLGVAVRGCAHPEVFESPMWFMGTLREFVELFVLGGGDWPEIRRRCPQTLLVSCLESMVRQHIYAELLPTIRVQGCGSQRDWEQVQAFIVDAAREEAEWLGWGAALVVALYRQDVRFRCLYPTLTPVSTSGSRGELMSPFGRMAGWENWRRSVTDSPASIIQFSPATTLARRQ</sequence>
<evidence type="ECO:0000313" key="1">
    <source>
        <dbReference type="EMBL" id="MFC3860529.1"/>
    </source>
</evidence>
<comment type="caution">
    <text evidence="1">The sequence shown here is derived from an EMBL/GenBank/DDBJ whole genome shotgun (WGS) entry which is preliminary data.</text>
</comment>
<reference evidence="2" key="1">
    <citation type="journal article" date="2019" name="Int. J. Syst. Evol. Microbiol.">
        <title>The Global Catalogue of Microorganisms (GCM) 10K type strain sequencing project: providing services to taxonomists for standard genome sequencing and annotation.</title>
        <authorList>
            <consortium name="The Broad Institute Genomics Platform"/>
            <consortium name="The Broad Institute Genome Sequencing Center for Infectious Disease"/>
            <person name="Wu L."/>
            <person name="Ma J."/>
        </authorList>
    </citation>
    <scope>NUCLEOTIDE SEQUENCE [LARGE SCALE GENOMIC DNA]</scope>
    <source>
        <strain evidence="2">CCTCC AB 2013263</strain>
    </source>
</reference>
<name>A0ABV8A4A6_9DEIO</name>
<evidence type="ECO:0000313" key="2">
    <source>
        <dbReference type="Proteomes" id="UP001595748"/>
    </source>
</evidence>
<gene>
    <name evidence="1" type="ORF">ACFOPQ_07090</name>
</gene>
<keyword evidence="2" id="KW-1185">Reference proteome</keyword>
<dbReference type="RefSeq" id="WP_380076675.1">
    <property type="nucleotide sequence ID" value="NZ_JBHRZF010000078.1"/>
</dbReference>
<protein>
    <submittedName>
        <fullName evidence="1">Uncharacterized protein</fullName>
    </submittedName>
</protein>